<evidence type="ECO:0000313" key="12">
    <source>
        <dbReference type="EMBL" id="MFD2568010.1"/>
    </source>
</evidence>
<keyword evidence="4 7" id="KW-0812">Transmembrane</keyword>
<dbReference type="Proteomes" id="UP001597508">
    <property type="component" value="Unassembled WGS sequence"/>
</dbReference>
<dbReference type="Pfam" id="PF07715">
    <property type="entry name" value="Plug"/>
    <property type="match status" value="1"/>
</dbReference>
<keyword evidence="2 7" id="KW-0813">Transport</keyword>
<dbReference type="Gene3D" id="2.170.130.10">
    <property type="entry name" value="TonB-dependent receptor, plug domain"/>
    <property type="match status" value="1"/>
</dbReference>
<dbReference type="Pfam" id="PF13715">
    <property type="entry name" value="CarbopepD_reg_2"/>
    <property type="match status" value="1"/>
</dbReference>
<name>A0ABW5LT76_9FLAO</name>
<dbReference type="InterPro" id="IPR041700">
    <property type="entry name" value="OMP_b-brl_3"/>
</dbReference>
<evidence type="ECO:0000256" key="9">
    <source>
        <dbReference type="SAM" id="SignalP"/>
    </source>
</evidence>
<keyword evidence="12" id="KW-0675">Receptor</keyword>
<dbReference type="RefSeq" id="WP_379666714.1">
    <property type="nucleotide sequence ID" value="NZ_JBHULH010000004.1"/>
</dbReference>
<feature type="signal peptide" evidence="9">
    <location>
        <begin position="1"/>
        <end position="20"/>
    </location>
</feature>
<keyword evidence="5 7" id="KW-0472">Membrane</keyword>
<keyword evidence="3 7" id="KW-1134">Transmembrane beta strand</keyword>
<evidence type="ECO:0000256" key="7">
    <source>
        <dbReference type="PROSITE-ProRule" id="PRU01360"/>
    </source>
</evidence>
<dbReference type="PROSITE" id="PS52016">
    <property type="entry name" value="TONB_DEPENDENT_REC_3"/>
    <property type="match status" value="1"/>
</dbReference>
<comment type="subcellular location">
    <subcellularLocation>
        <location evidence="1 7">Cell outer membrane</location>
        <topology evidence="1 7">Multi-pass membrane protein</topology>
    </subcellularLocation>
</comment>
<dbReference type="Gene3D" id="2.40.170.20">
    <property type="entry name" value="TonB-dependent receptor, beta-barrel domain"/>
    <property type="match status" value="1"/>
</dbReference>
<comment type="caution">
    <text evidence="12">The sequence shown here is derived from an EMBL/GenBank/DDBJ whole genome shotgun (WGS) entry which is preliminary data.</text>
</comment>
<feature type="region of interest" description="Disordered" evidence="8">
    <location>
        <begin position="805"/>
        <end position="830"/>
    </location>
</feature>
<evidence type="ECO:0000259" key="10">
    <source>
        <dbReference type="Pfam" id="PF07715"/>
    </source>
</evidence>
<dbReference type="PANTHER" id="PTHR40980">
    <property type="entry name" value="PLUG DOMAIN-CONTAINING PROTEIN"/>
    <property type="match status" value="1"/>
</dbReference>
<feature type="domain" description="Outer membrane protein beta-barrel" evidence="11">
    <location>
        <begin position="380"/>
        <end position="800"/>
    </location>
</feature>
<evidence type="ECO:0000256" key="2">
    <source>
        <dbReference type="ARBA" id="ARBA00022448"/>
    </source>
</evidence>
<organism evidence="12 13">
    <name type="scientific">Pseudotenacibaculum haliotis</name>
    <dbReference type="NCBI Taxonomy" id="1862138"/>
    <lineage>
        <taxon>Bacteria</taxon>
        <taxon>Pseudomonadati</taxon>
        <taxon>Bacteroidota</taxon>
        <taxon>Flavobacteriia</taxon>
        <taxon>Flavobacteriales</taxon>
        <taxon>Flavobacteriaceae</taxon>
        <taxon>Pseudotenacibaculum</taxon>
    </lineage>
</organism>
<dbReference type="Gene3D" id="2.60.40.1120">
    <property type="entry name" value="Carboxypeptidase-like, regulatory domain"/>
    <property type="match status" value="1"/>
</dbReference>
<dbReference type="InterPro" id="IPR039426">
    <property type="entry name" value="TonB-dep_rcpt-like"/>
</dbReference>
<reference evidence="13" key="1">
    <citation type="journal article" date="2019" name="Int. J. Syst. Evol. Microbiol.">
        <title>The Global Catalogue of Microorganisms (GCM) 10K type strain sequencing project: providing services to taxonomists for standard genome sequencing and annotation.</title>
        <authorList>
            <consortium name="The Broad Institute Genomics Platform"/>
            <consortium name="The Broad Institute Genome Sequencing Center for Infectious Disease"/>
            <person name="Wu L."/>
            <person name="Ma J."/>
        </authorList>
    </citation>
    <scope>NUCLEOTIDE SEQUENCE [LARGE SCALE GENOMIC DNA]</scope>
    <source>
        <strain evidence="13">KCTC 52127</strain>
    </source>
</reference>
<dbReference type="InterPro" id="IPR037066">
    <property type="entry name" value="Plug_dom_sf"/>
</dbReference>
<evidence type="ECO:0000259" key="11">
    <source>
        <dbReference type="Pfam" id="PF14905"/>
    </source>
</evidence>
<evidence type="ECO:0000256" key="6">
    <source>
        <dbReference type="ARBA" id="ARBA00023237"/>
    </source>
</evidence>
<evidence type="ECO:0000256" key="8">
    <source>
        <dbReference type="SAM" id="MobiDB-lite"/>
    </source>
</evidence>
<keyword evidence="6 7" id="KW-0998">Cell outer membrane</keyword>
<sequence>MNKVTFLYVLFLFSAVFAYAQKPTSPQVTITGKIVDAKTNEPLEYATVVLKDIKTQKLSGGITDEKGNFNIKTPKGTYEVSFEFISFKTVKLPNRVIDKSMSFGTIKLKEDAEVLDEINIVAEKTTVEIRLDKRIYNVGKDLTVKGASASDVLDNIPSVNVDVEGNVSLRGSENVRILIDGKPSALVGLSGTDALRQLPSDAIERVEVITSPSARYDAEGTAGILNIILRKGKATGFNGSINTTIGDPTQLQIAPNINLRTKRFNLFTNLGYSYRKGPGNSLTNLSAFENGVLQSTRIEDREFERERKGFNGNFGLEVFLTKNSSITGTFFIRDSDNGSGSTNNIGVFDALGAQTLSDIRIQDEEETDKTTQFSLNYTNNFNTKGHKLTVDFQYSDSEEVETAFINDSSGVENNLTEENSQNTLVQTDYVLPLGKNSQFEAGYRGQFQDLTSDFLVTRTPPLAFDPSNNLVFNQNVNAIYSQYGSKINKFSFLLGLRSEITDVKVRLVNTNDNFDYNYTEFFPTINLGYERTEKQSFTLGYSRRLRRPRFWFLNPFESRNSQNVIFKGNPGLIPTFTNSFDLGYLQKIGKFTVNSSIYYQHAVNNIERVSRDEIRPIGPGGTNEVVTIREPINLSSEDRYGFELTTNYSPSKTVRLSGSFNFFRTQTEGSYLYEQFSIDNNNNIVSTPVEQDLGNSNSSWFARFNSRITLPGKIQWQTRMFYRGPRKTAQSEIKGLFSANLAFSKDVFKEKGTLVLNVSDVFNSRKRQSLTFNPSRDNPTTINDQEFQWRVRQISLNFTYRFNQKKNQRDRQRRGGDDFEGGGEEFGGRP</sequence>
<protein>
    <submittedName>
        <fullName evidence="12">TonB-dependent receptor domain-containing protein</fullName>
    </submittedName>
</protein>
<feature type="chain" id="PRO_5045812184" evidence="9">
    <location>
        <begin position="21"/>
        <end position="830"/>
    </location>
</feature>
<evidence type="ECO:0000313" key="13">
    <source>
        <dbReference type="Proteomes" id="UP001597508"/>
    </source>
</evidence>
<dbReference type="SUPFAM" id="SSF49464">
    <property type="entry name" value="Carboxypeptidase regulatory domain-like"/>
    <property type="match status" value="1"/>
</dbReference>
<dbReference type="EMBL" id="JBHULH010000004">
    <property type="protein sequence ID" value="MFD2568010.1"/>
    <property type="molecule type" value="Genomic_DNA"/>
</dbReference>
<evidence type="ECO:0000256" key="4">
    <source>
        <dbReference type="ARBA" id="ARBA00022692"/>
    </source>
</evidence>
<gene>
    <name evidence="12" type="ORF">ACFSRZ_11540</name>
</gene>
<dbReference type="InterPro" id="IPR036942">
    <property type="entry name" value="Beta-barrel_TonB_sf"/>
</dbReference>
<dbReference type="SUPFAM" id="SSF56935">
    <property type="entry name" value="Porins"/>
    <property type="match status" value="1"/>
</dbReference>
<dbReference type="PANTHER" id="PTHR40980:SF4">
    <property type="entry name" value="TONB-DEPENDENT RECEPTOR-LIKE BETA-BARREL DOMAIN-CONTAINING PROTEIN"/>
    <property type="match status" value="1"/>
</dbReference>
<comment type="similarity">
    <text evidence="7">Belongs to the TonB-dependent receptor family.</text>
</comment>
<dbReference type="InterPro" id="IPR008969">
    <property type="entry name" value="CarboxyPept-like_regulatory"/>
</dbReference>
<evidence type="ECO:0000256" key="1">
    <source>
        <dbReference type="ARBA" id="ARBA00004571"/>
    </source>
</evidence>
<dbReference type="InterPro" id="IPR012910">
    <property type="entry name" value="Plug_dom"/>
</dbReference>
<feature type="domain" description="TonB-dependent receptor plug" evidence="10">
    <location>
        <begin position="146"/>
        <end position="224"/>
    </location>
</feature>
<evidence type="ECO:0000256" key="5">
    <source>
        <dbReference type="ARBA" id="ARBA00023136"/>
    </source>
</evidence>
<keyword evidence="9" id="KW-0732">Signal</keyword>
<keyword evidence="13" id="KW-1185">Reference proteome</keyword>
<dbReference type="Pfam" id="PF14905">
    <property type="entry name" value="OMP_b-brl_3"/>
    <property type="match status" value="1"/>
</dbReference>
<accession>A0ABW5LT76</accession>
<evidence type="ECO:0000256" key="3">
    <source>
        <dbReference type="ARBA" id="ARBA00022452"/>
    </source>
</evidence>
<proteinExistence type="inferred from homology"/>
<feature type="compositionally biased region" description="Basic and acidic residues" evidence="8">
    <location>
        <begin position="807"/>
        <end position="817"/>
    </location>
</feature>